<protein>
    <submittedName>
        <fullName evidence="5">Dual specificity protein phosphatase PHS1</fullName>
    </submittedName>
</protein>
<dbReference type="PROSITE" id="PS50056">
    <property type="entry name" value="TYR_PHOSPHATASE_2"/>
    <property type="match status" value="1"/>
</dbReference>
<dbReference type="InterPro" id="IPR029021">
    <property type="entry name" value="Prot-tyrosine_phosphatase-like"/>
</dbReference>
<sequence>MKLRDFNKYAKIDSELSKEIEQWNDMLRTEVVKLCQDNNFQTGFFEGTDNSTVVDAYELKVRLEHILERISLISDAASTERPSQITDYLYIGGALAARSTHTLKHLGITHILCLCANEIGQSESQKPDLFEYRNFSINDDDNADIGDLFQDGSDFISYVDHLRGKVLVHCFEGKSRSATVVLAYLMLRK</sequence>
<feature type="domain" description="Tyrosine specific protein phosphatases" evidence="4">
    <location>
        <begin position="153"/>
        <end position="189"/>
    </location>
</feature>
<keyword evidence="2" id="KW-0904">Protein phosphatase</keyword>
<dbReference type="InterPro" id="IPR035010">
    <property type="entry name" value="PHS1"/>
</dbReference>
<dbReference type="PROSITE" id="PS00383">
    <property type="entry name" value="TYR_PHOSPHATASE_1"/>
    <property type="match status" value="1"/>
</dbReference>
<dbReference type="GO" id="GO:0004721">
    <property type="term" value="F:phosphoprotein phosphatase activity"/>
    <property type="evidence" value="ECO:0007669"/>
    <property type="project" value="UniProtKB-KW"/>
</dbReference>
<dbReference type="SUPFAM" id="SSF52799">
    <property type="entry name" value="(Phosphotyrosine protein) phosphatases II"/>
    <property type="match status" value="1"/>
</dbReference>
<dbReference type="InterPro" id="IPR000340">
    <property type="entry name" value="Dual-sp_phosphatase_cat-dom"/>
</dbReference>
<dbReference type="PROSITE" id="PS50054">
    <property type="entry name" value="TYR_PHOSPHATASE_DUAL"/>
    <property type="match status" value="1"/>
</dbReference>
<dbReference type="SMART" id="SM00195">
    <property type="entry name" value="DSPc"/>
    <property type="match status" value="1"/>
</dbReference>
<dbReference type="InterPro" id="IPR016130">
    <property type="entry name" value="Tyr_Pase_AS"/>
</dbReference>
<dbReference type="PANTHER" id="PTHR47100">
    <property type="entry name" value="DUAL SPECIFICITY PROTEIN PHOSPHATASE PHS1"/>
    <property type="match status" value="1"/>
</dbReference>
<dbReference type="PANTHER" id="PTHR47100:SF5">
    <property type="entry name" value="DUAL SPECIFICITY PROTEIN PHOSPHATASE PHS1"/>
    <property type="match status" value="1"/>
</dbReference>
<dbReference type="EMBL" id="CM000784">
    <property type="protein sequence ID" value="AQK91472.1"/>
    <property type="molecule type" value="Genomic_DNA"/>
</dbReference>
<dbReference type="CDD" id="cd14498">
    <property type="entry name" value="DSP"/>
    <property type="match status" value="1"/>
</dbReference>
<reference evidence="5" key="1">
    <citation type="submission" date="2015-12" db="EMBL/GenBank/DDBJ databases">
        <title>Update maize B73 reference genome by single molecule sequencing technologies.</title>
        <authorList>
            <consortium name="Maize Genome Sequencing Project"/>
            <person name="Ware D."/>
        </authorList>
    </citation>
    <scope>NUCLEOTIDE SEQUENCE</scope>
    <source>
        <tissue evidence="5">Seedling</tissue>
    </source>
</reference>
<evidence type="ECO:0000256" key="2">
    <source>
        <dbReference type="ARBA" id="ARBA00022912"/>
    </source>
</evidence>
<name>A0A1D6FI38_MAIZE</name>
<dbReference type="Pfam" id="PF00782">
    <property type="entry name" value="DSPc"/>
    <property type="match status" value="1"/>
</dbReference>
<proteinExistence type="predicted"/>
<dbReference type="GO" id="GO:0009737">
    <property type="term" value="P:response to abscisic acid"/>
    <property type="evidence" value="ECO:0007669"/>
    <property type="project" value="InterPro"/>
</dbReference>
<evidence type="ECO:0000259" key="4">
    <source>
        <dbReference type="PROSITE" id="PS50056"/>
    </source>
</evidence>
<dbReference type="GO" id="GO:0043622">
    <property type="term" value="P:cortical microtubule organization"/>
    <property type="evidence" value="ECO:0007669"/>
    <property type="project" value="InterPro"/>
</dbReference>
<dbReference type="InterPro" id="IPR020422">
    <property type="entry name" value="TYR_PHOSPHATASE_DUAL_dom"/>
</dbReference>
<dbReference type="Gene3D" id="3.90.190.10">
    <property type="entry name" value="Protein tyrosine phosphatase superfamily"/>
    <property type="match status" value="1"/>
</dbReference>
<evidence type="ECO:0000313" key="5">
    <source>
        <dbReference type="EMBL" id="AQK91472.1"/>
    </source>
</evidence>
<accession>A0A1D6FI38</accession>
<dbReference type="InterPro" id="IPR000387">
    <property type="entry name" value="Tyr_Pase_dom"/>
</dbReference>
<feature type="domain" description="Tyrosine-protein phosphatase" evidence="3">
    <location>
        <begin position="81"/>
        <end position="189"/>
    </location>
</feature>
<evidence type="ECO:0000259" key="3">
    <source>
        <dbReference type="PROSITE" id="PS50054"/>
    </source>
</evidence>
<keyword evidence="1" id="KW-0378">Hydrolase</keyword>
<dbReference type="AlphaFoldDB" id="A0A1D6FI38"/>
<gene>
    <name evidence="5" type="ORF">ZEAMMB73_Zm00001d009183</name>
</gene>
<organism evidence="5">
    <name type="scientific">Zea mays</name>
    <name type="common">Maize</name>
    <dbReference type="NCBI Taxonomy" id="4577"/>
    <lineage>
        <taxon>Eukaryota</taxon>
        <taxon>Viridiplantae</taxon>
        <taxon>Streptophyta</taxon>
        <taxon>Embryophyta</taxon>
        <taxon>Tracheophyta</taxon>
        <taxon>Spermatophyta</taxon>
        <taxon>Magnoliopsida</taxon>
        <taxon>Liliopsida</taxon>
        <taxon>Poales</taxon>
        <taxon>Poaceae</taxon>
        <taxon>PACMAD clade</taxon>
        <taxon>Panicoideae</taxon>
        <taxon>Andropogonodae</taxon>
        <taxon>Andropogoneae</taxon>
        <taxon>Tripsacinae</taxon>
        <taxon>Zea</taxon>
    </lineage>
</organism>
<evidence type="ECO:0000256" key="1">
    <source>
        <dbReference type="ARBA" id="ARBA00022801"/>
    </source>
</evidence>